<feature type="compositionally biased region" description="Basic and acidic residues" evidence="1">
    <location>
        <begin position="243"/>
        <end position="264"/>
    </location>
</feature>
<organism evidence="3 4">
    <name type="scientific">Cucurbitaria berberidis CBS 394.84</name>
    <dbReference type="NCBI Taxonomy" id="1168544"/>
    <lineage>
        <taxon>Eukaryota</taxon>
        <taxon>Fungi</taxon>
        <taxon>Dikarya</taxon>
        <taxon>Ascomycota</taxon>
        <taxon>Pezizomycotina</taxon>
        <taxon>Dothideomycetes</taxon>
        <taxon>Pleosporomycetidae</taxon>
        <taxon>Pleosporales</taxon>
        <taxon>Pleosporineae</taxon>
        <taxon>Cucurbitariaceae</taxon>
        <taxon>Cucurbitaria</taxon>
    </lineage>
</organism>
<feature type="compositionally biased region" description="Basic and acidic residues" evidence="1">
    <location>
        <begin position="508"/>
        <end position="519"/>
    </location>
</feature>
<proteinExistence type="predicted"/>
<protein>
    <recommendedName>
        <fullName evidence="2">WH2 domain-containing protein</fullName>
    </recommendedName>
</protein>
<feature type="compositionally biased region" description="Polar residues" evidence="1">
    <location>
        <begin position="341"/>
        <end position="350"/>
    </location>
</feature>
<feature type="compositionally biased region" description="Basic residues" evidence="1">
    <location>
        <begin position="180"/>
        <end position="191"/>
    </location>
</feature>
<feature type="compositionally biased region" description="Basic and acidic residues" evidence="1">
    <location>
        <begin position="327"/>
        <end position="340"/>
    </location>
</feature>
<feature type="compositionally biased region" description="Basic and acidic residues" evidence="1">
    <location>
        <begin position="165"/>
        <end position="179"/>
    </location>
</feature>
<feature type="compositionally biased region" description="Basic and acidic residues" evidence="1">
    <location>
        <begin position="277"/>
        <end position="293"/>
    </location>
</feature>
<feature type="compositionally biased region" description="Basic and acidic residues" evidence="1">
    <location>
        <begin position="88"/>
        <end position="118"/>
    </location>
</feature>
<dbReference type="EMBL" id="ML976614">
    <property type="protein sequence ID" value="KAF1852209.1"/>
    <property type="molecule type" value="Genomic_DNA"/>
</dbReference>
<dbReference type="Proteomes" id="UP000800039">
    <property type="component" value="Unassembled WGS sequence"/>
</dbReference>
<feature type="region of interest" description="Disordered" evidence="1">
    <location>
        <begin position="243"/>
        <end position="466"/>
    </location>
</feature>
<gene>
    <name evidence="3" type="ORF">K460DRAFT_392321</name>
</gene>
<dbReference type="InterPro" id="IPR003124">
    <property type="entry name" value="WH2_dom"/>
</dbReference>
<feature type="compositionally biased region" description="Pro residues" evidence="1">
    <location>
        <begin position="389"/>
        <end position="403"/>
    </location>
</feature>
<feature type="compositionally biased region" description="Low complexity" evidence="1">
    <location>
        <begin position="533"/>
        <end position="546"/>
    </location>
</feature>
<reference evidence="3" key="1">
    <citation type="submission" date="2020-01" db="EMBL/GenBank/DDBJ databases">
        <authorList>
            <consortium name="DOE Joint Genome Institute"/>
            <person name="Haridas S."/>
            <person name="Albert R."/>
            <person name="Binder M."/>
            <person name="Bloem J."/>
            <person name="Labutti K."/>
            <person name="Salamov A."/>
            <person name="Andreopoulos B."/>
            <person name="Baker S.E."/>
            <person name="Barry K."/>
            <person name="Bills G."/>
            <person name="Bluhm B.H."/>
            <person name="Cannon C."/>
            <person name="Castanera R."/>
            <person name="Culley D.E."/>
            <person name="Daum C."/>
            <person name="Ezra D."/>
            <person name="Gonzalez J.B."/>
            <person name="Henrissat B."/>
            <person name="Kuo A."/>
            <person name="Liang C."/>
            <person name="Lipzen A."/>
            <person name="Lutzoni F."/>
            <person name="Magnuson J."/>
            <person name="Mondo S."/>
            <person name="Nolan M."/>
            <person name="Ohm R."/>
            <person name="Pangilinan J."/>
            <person name="Park H.-J."/>
            <person name="Ramirez L."/>
            <person name="Alfaro M."/>
            <person name="Sun H."/>
            <person name="Tritt A."/>
            <person name="Yoshinaga Y."/>
            <person name="Zwiers L.-H."/>
            <person name="Turgeon B.G."/>
            <person name="Goodwin S.B."/>
            <person name="Spatafora J.W."/>
            <person name="Crous P.W."/>
            <person name="Grigoriev I.V."/>
        </authorList>
    </citation>
    <scope>NUCLEOTIDE SEQUENCE</scope>
    <source>
        <strain evidence="3">CBS 394.84</strain>
    </source>
</reference>
<comment type="caution">
    <text evidence="3">The sequence shown here is derived from an EMBL/GenBank/DDBJ whole genome shotgun (WGS) entry which is preliminary data.</text>
</comment>
<dbReference type="OrthoDB" id="3792561at2759"/>
<keyword evidence="4" id="KW-1185">Reference proteome</keyword>
<evidence type="ECO:0000256" key="1">
    <source>
        <dbReference type="SAM" id="MobiDB-lite"/>
    </source>
</evidence>
<accession>A0A9P4GVB2</accession>
<feature type="compositionally biased region" description="Basic and acidic residues" evidence="1">
    <location>
        <begin position="48"/>
        <end position="67"/>
    </location>
</feature>
<dbReference type="AlphaFoldDB" id="A0A9P4GVB2"/>
<evidence type="ECO:0000259" key="2">
    <source>
        <dbReference type="PROSITE" id="PS51082"/>
    </source>
</evidence>
<feature type="compositionally biased region" description="Basic residues" evidence="1">
    <location>
        <begin position="68"/>
        <end position="87"/>
    </location>
</feature>
<dbReference type="PROSITE" id="PS51082">
    <property type="entry name" value="WH2"/>
    <property type="match status" value="1"/>
</dbReference>
<feature type="region of interest" description="Disordered" evidence="1">
    <location>
        <begin position="482"/>
        <end position="596"/>
    </location>
</feature>
<feature type="region of interest" description="Disordered" evidence="1">
    <location>
        <begin position="18"/>
        <end position="37"/>
    </location>
</feature>
<dbReference type="GO" id="GO:0003779">
    <property type="term" value="F:actin binding"/>
    <property type="evidence" value="ECO:0007669"/>
    <property type="project" value="InterPro"/>
</dbReference>
<dbReference type="GeneID" id="63853131"/>
<evidence type="ECO:0000313" key="3">
    <source>
        <dbReference type="EMBL" id="KAF1852209.1"/>
    </source>
</evidence>
<sequence>MPDSEEYRKEVQTRIQDLLSGRRERDPHLSSVSKGRLILEGIVEEAKIYRMHKEEEVRKAREQEQRWGRRMRHRSRERHPQGHRHRADSRDKYRDRSRERRRDRAGDGHRERPQERGIPDPVTEGPPQHDWLMTGGAGPKSTFSPDAFQPPDPQISSLGSPKEVASAEEKHPHDDDARRQRSGSRHRHRKASPTPGRVGASRSPPRRKGPDGTPFGELPKFQVKKGLALGFGDHFMKTYKHIKAEHDAGHRSKGVVEKKIDDMRRKKTVTTDSGGVGHRDRGIVRRDDQRGRSDGMGQHVDWERKNERKAREVEDTSLRLAKPSPYEGRRGDESSRRTSQEESGQSNRQQPYPEVRVVPPTSVDRRRWQPTPFAQGAPPPVLQSQPSSPTTPPAPIRAPPPAPISRSSSVQQESRIPSIYPMSQAFTIPQPHSVRQEPLSPHSPPVRPAPPPPSYPPPAAVQYLPKAATAAPGGLLSEIHRGMKLRQVKKSEQPSESAVRESQPVYEETPHSRDVEANEHAQAVEAQEREQTNSDASNRAWSSSESDSSDDEPDGRARSPHPDITAQLGALFGGHASPGSATTTPTEGSSVEDSLQTENRSLIAASRTSMNVNISTMPIDDLNGDNVVSCPLTPANLIDDGVFSELAAHIAKPSWDWSSLSKSDVSCGGLSDGFGSSPKFVFNVIKCLRIIVRRDHRFG</sequence>
<evidence type="ECO:0000313" key="4">
    <source>
        <dbReference type="Proteomes" id="UP000800039"/>
    </source>
</evidence>
<feature type="compositionally biased region" description="Polar residues" evidence="1">
    <location>
        <begin position="579"/>
        <end position="596"/>
    </location>
</feature>
<feature type="compositionally biased region" description="Pro residues" evidence="1">
    <location>
        <begin position="441"/>
        <end position="459"/>
    </location>
</feature>
<feature type="region of interest" description="Disordered" evidence="1">
    <location>
        <begin position="48"/>
        <end position="222"/>
    </location>
</feature>
<feature type="compositionally biased region" description="Basic and acidic residues" evidence="1">
    <location>
        <begin position="300"/>
        <end position="317"/>
    </location>
</feature>
<name>A0A9P4GVB2_9PLEO</name>
<dbReference type="RefSeq" id="XP_040794772.1">
    <property type="nucleotide sequence ID" value="XM_040935880.1"/>
</dbReference>
<feature type="domain" description="WH2" evidence="2">
    <location>
        <begin position="471"/>
        <end position="488"/>
    </location>
</feature>